<keyword evidence="9" id="KW-0560">Oxidoreductase</keyword>
<comment type="catalytic activity">
    <reaction evidence="21">
        <text>octadecanal + NAD(+) + H2O = octadecanoate + NADH + 2 H(+)</text>
        <dbReference type="Rhea" id="RHEA:44020"/>
        <dbReference type="ChEBI" id="CHEBI:15377"/>
        <dbReference type="ChEBI" id="CHEBI:15378"/>
        <dbReference type="ChEBI" id="CHEBI:17034"/>
        <dbReference type="ChEBI" id="CHEBI:25629"/>
        <dbReference type="ChEBI" id="CHEBI:57540"/>
        <dbReference type="ChEBI" id="CHEBI:57945"/>
    </reaction>
</comment>
<evidence type="ECO:0000256" key="12">
    <source>
        <dbReference type="ARBA" id="ARBA00039117"/>
    </source>
</evidence>
<dbReference type="Gene3D" id="3.40.309.10">
    <property type="entry name" value="Aldehyde Dehydrogenase, Chain A, domain 2"/>
    <property type="match status" value="1"/>
</dbReference>
<comment type="catalytic activity">
    <reaction evidence="16">
        <text>heptanal + NAD(+) + H2O = heptanoate + NADH + 2 H(+)</text>
        <dbReference type="Rhea" id="RHEA:44108"/>
        <dbReference type="ChEBI" id="CHEBI:15377"/>
        <dbReference type="ChEBI" id="CHEBI:15378"/>
        <dbReference type="ChEBI" id="CHEBI:32362"/>
        <dbReference type="ChEBI" id="CHEBI:34787"/>
        <dbReference type="ChEBI" id="CHEBI:57540"/>
        <dbReference type="ChEBI" id="CHEBI:57945"/>
    </reaction>
</comment>
<evidence type="ECO:0000256" key="14">
    <source>
        <dbReference type="ARBA" id="ARBA00042336"/>
    </source>
</evidence>
<evidence type="ECO:0000256" key="18">
    <source>
        <dbReference type="ARBA" id="ARBA00047959"/>
    </source>
</evidence>
<evidence type="ECO:0000256" key="5">
    <source>
        <dbReference type="ARBA" id="ARBA00022824"/>
    </source>
</evidence>
<keyword evidence="7" id="KW-0492">Microsome</keyword>
<dbReference type="Ensembl" id="ENSSPAT00000014024.1">
    <property type="protein sequence ID" value="ENSSPAP00000013794.1"/>
    <property type="gene ID" value="ENSSPAG00000010426.1"/>
</dbReference>
<dbReference type="PANTHER" id="PTHR43570:SF9">
    <property type="entry name" value="ALDEHYDE DEHYDROGENASE FAMILY 3 MEMBER A2"/>
    <property type="match status" value="1"/>
</dbReference>
<comment type="catalytic activity">
    <reaction evidence="18">
        <text>tetradecanal + NAD(+) + H2O = tetradecanoate + NADH + 2 H(+)</text>
        <dbReference type="Rhea" id="RHEA:44172"/>
        <dbReference type="ChEBI" id="CHEBI:15377"/>
        <dbReference type="ChEBI" id="CHEBI:15378"/>
        <dbReference type="ChEBI" id="CHEBI:30807"/>
        <dbReference type="ChEBI" id="CHEBI:57540"/>
        <dbReference type="ChEBI" id="CHEBI:57945"/>
        <dbReference type="ChEBI" id="CHEBI:84067"/>
    </reaction>
</comment>
<sequence>MKEEIFGPLLPVITVSGVDEAIQFINEREKPLVVYVFSSDKKMIKRVIAETSSGALLANDCLIHYTISSLPFGGVGECMAVSPSSGCGIYSPFHLQHKG</sequence>
<evidence type="ECO:0000313" key="27">
    <source>
        <dbReference type="Ensembl" id="ENSSPAP00000013794.1"/>
    </source>
</evidence>
<evidence type="ECO:0000256" key="10">
    <source>
        <dbReference type="ARBA" id="ARBA00023136"/>
    </source>
</evidence>
<comment type="catalytic activity">
    <reaction evidence="19">
        <text>dodecanoate + NADH + 2 H(+) = dodecanal + NAD(+) + H2O</text>
        <dbReference type="Rhea" id="RHEA:44168"/>
        <dbReference type="ChEBI" id="CHEBI:15377"/>
        <dbReference type="ChEBI" id="CHEBI:15378"/>
        <dbReference type="ChEBI" id="CHEBI:18262"/>
        <dbReference type="ChEBI" id="CHEBI:27836"/>
        <dbReference type="ChEBI" id="CHEBI:57540"/>
        <dbReference type="ChEBI" id="CHEBI:57945"/>
    </reaction>
</comment>
<dbReference type="SUPFAM" id="SSF53720">
    <property type="entry name" value="ALDH-like"/>
    <property type="match status" value="1"/>
</dbReference>
<evidence type="ECO:0000256" key="25">
    <source>
        <dbReference type="ARBA" id="ARBA00049148"/>
    </source>
</evidence>
<dbReference type="EC" id="1.2.1.94" evidence="12"/>
<accession>A0A3B5A7E5</accession>
<dbReference type="GeneTree" id="ENSGT00940000165264"/>
<comment type="catalytic activity">
    <reaction evidence="24">
        <text>decanal + NAD(+) + H2O = decanoate + NADH + 2 H(+)</text>
        <dbReference type="Rhea" id="RHEA:44104"/>
        <dbReference type="ChEBI" id="CHEBI:15377"/>
        <dbReference type="ChEBI" id="CHEBI:15378"/>
        <dbReference type="ChEBI" id="CHEBI:27689"/>
        <dbReference type="ChEBI" id="CHEBI:31457"/>
        <dbReference type="ChEBI" id="CHEBI:57540"/>
        <dbReference type="ChEBI" id="CHEBI:57945"/>
    </reaction>
</comment>
<evidence type="ECO:0000256" key="21">
    <source>
        <dbReference type="ARBA" id="ARBA00048648"/>
    </source>
</evidence>
<evidence type="ECO:0000256" key="23">
    <source>
        <dbReference type="ARBA" id="ARBA00048895"/>
    </source>
</evidence>
<evidence type="ECO:0000256" key="4">
    <source>
        <dbReference type="ARBA" id="ARBA00022692"/>
    </source>
</evidence>
<keyword evidence="5" id="KW-0256">Endoplasmic reticulum</keyword>
<keyword evidence="8" id="KW-1133">Transmembrane helix</keyword>
<evidence type="ECO:0000256" key="2">
    <source>
        <dbReference type="ARBA" id="ARBA00004524"/>
    </source>
</evidence>
<comment type="catalytic activity">
    <reaction evidence="17">
        <text>(2E,6E)-farnesal + NAD(+) + H2O = (2E,6E)-farnesoate + NADH + 2 H(+)</text>
        <dbReference type="Rhea" id="RHEA:24216"/>
        <dbReference type="ChEBI" id="CHEBI:15377"/>
        <dbReference type="ChEBI" id="CHEBI:15378"/>
        <dbReference type="ChEBI" id="CHEBI:15894"/>
        <dbReference type="ChEBI" id="CHEBI:57540"/>
        <dbReference type="ChEBI" id="CHEBI:57945"/>
        <dbReference type="ChEBI" id="CHEBI:83276"/>
        <dbReference type="EC" id="1.2.1.94"/>
    </reaction>
</comment>
<evidence type="ECO:0000256" key="24">
    <source>
        <dbReference type="ARBA" id="ARBA00048972"/>
    </source>
</evidence>
<evidence type="ECO:0000256" key="8">
    <source>
        <dbReference type="ARBA" id="ARBA00022989"/>
    </source>
</evidence>
<name>A0A3B5A7E5_9TELE</name>
<dbReference type="GO" id="GO:0006631">
    <property type="term" value="P:fatty acid metabolic process"/>
    <property type="evidence" value="ECO:0007669"/>
    <property type="project" value="UniProtKB-KW"/>
</dbReference>
<evidence type="ECO:0000256" key="20">
    <source>
        <dbReference type="ARBA" id="ARBA00048607"/>
    </source>
</evidence>
<comment type="subcellular location">
    <subcellularLocation>
        <location evidence="1">Endoplasmic reticulum membrane</location>
        <topology evidence="1">Single-pass membrane protein</topology>
        <orientation evidence="1">Cytoplasmic side</orientation>
    </subcellularLocation>
    <subcellularLocation>
        <location evidence="2">Microsome membrane</location>
    </subcellularLocation>
</comment>
<evidence type="ECO:0000256" key="15">
    <source>
        <dbReference type="ARBA" id="ARBA00047498"/>
    </source>
</evidence>
<comment type="catalytic activity">
    <reaction evidence="20">
        <text>22-oxodocosanoate + NAD(+) + H2O = docosanedioate + NADH + 2 H(+)</text>
        <dbReference type="Rhea" id="RHEA:39015"/>
        <dbReference type="ChEBI" id="CHEBI:15377"/>
        <dbReference type="ChEBI" id="CHEBI:15378"/>
        <dbReference type="ChEBI" id="CHEBI:57540"/>
        <dbReference type="ChEBI" id="CHEBI:57945"/>
        <dbReference type="ChEBI" id="CHEBI:76298"/>
        <dbReference type="ChEBI" id="CHEBI:76299"/>
    </reaction>
</comment>
<dbReference type="Pfam" id="PF00171">
    <property type="entry name" value="Aldedh"/>
    <property type="match status" value="1"/>
</dbReference>
<comment type="catalytic activity">
    <reaction evidence="15">
        <text>2,6,10,14-tetramethylpentadecanal + NAD(+) + H2O = 2,6,10,14-tetramethylpentadecanoate + NADH + 2 H(+)</text>
        <dbReference type="Rhea" id="RHEA:44016"/>
        <dbReference type="ChEBI" id="CHEBI:15377"/>
        <dbReference type="ChEBI" id="CHEBI:15378"/>
        <dbReference type="ChEBI" id="CHEBI:49189"/>
        <dbReference type="ChEBI" id="CHEBI:57540"/>
        <dbReference type="ChEBI" id="CHEBI:57945"/>
        <dbReference type="ChEBI" id="CHEBI:77268"/>
    </reaction>
</comment>
<evidence type="ECO:0000256" key="9">
    <source>
        <dbReference type="ARBA" id="ARBA00023002"/>
    </source>
</evidence>
<evidence type="ECO:0000256" key="1">
    <source>
        <dbReference type="ARBA" id="ARBA00004131"/>
    </source>
</evidence>
<reference evidence="27" key="1">
    <citation type="submission" date="2023-09" db="UniProtKB">
        <authorList>
            <consortium name="Ensembl"/>
        </authorList>
    </citation>
    <scope>IDENTIFICATION</scope>
</reference>
<dbReference type="EC" id="1.2.1.3" evidence="11"/>
<proteinExistence type="inferred from homology"/>
<dbReference type="GO" id="GO:0120553">
    <property type="term" value="F:farnesal dehydrogenase (NAD+) activity"/>
    <property type="evidence" value="ECO:0007669"/>
    <property type="project" value="UniProtKB-EC"/>
</dbReference>
<evidence type="ECO:0000256" key="19">
    <source>
        <dbReference type="ARBA" id="ARBA00048322"/>
    </source>
</evidence>
<comment type="catalytic activity">
    <reaction evidence="23">
        <text>a fatty aldehyde + NAD(+) + H2O = a fatty acid + NADH + 2 H(+)</text>
        <dbReference type="Rhea" id="RHEA:49832"/>
        <dbReference type="ChEBI" id="CHEBI:15377"/>
        <dbReference type="ChEBI" id="CHEBI:15378"/>
        <dbReference type="ChEBI" id="CHEBI:28868"/>
        <dbReference type="ChEBI" id="CHEBI:35746"/>
        <dbReference type="ChEBI" id="CHEBI:57540"/>
        <dbReference type="ChEBI" id="CHEBI:57945"/>
    </reaction>
</comment>
<keyword evidence="6" id="KW-0443">Lipid metabolism</keyword>
<evidence type="ECO:0000259" key="26">
    <source>
        <dbReference type="Pfam" id="PF00171"/>
    </source>
</evidence>
<evidence type="ECO:0000256" key="17">
    <source>
        <dbReference type="ARBA" id="ARBA00047920"/>
    </source>
</evidence>
<dbReference type="STRING" id="144197.ENSSPAP00000013794"/>
<evidence type="ECO:0000256" key="16">
    <source>
        <dbReference type="ARBA" id="ARBA00047531"/>
    </source>
</evidence>
<feature type="domain" description="Aldehyde dehydrogenase" evidence="26">
    <location>
        <begin position="1"/>
        <end position="77"/>
    </location>
</feature>
<comment type="similarity">
    <text evidence="3">Belongs to the aldehyde dehydrogenase family.</text>
</comment>
<dbReference type="GO" id="GO:0005789">
    <property type="term" value="C:endoplasmic reticulum membrane"/>
    <property type="evidence" value="ECO:0007669"/>
    <property type="project" value="UniProtKB-SubCell"/>
</dbReference>
<evidence type="ECO:0000256" key="13">
    <source>
        <dbReference type="ARBA" id="ARBA00039622"/>
    </source>
</evidence>
<evidence type="ECO:0000256" key="11">
    <source>
        <dbReference type="ARBA" id="ARBA00024226"/>
    </source>
</evidence>
<organism evidence="27">
    <name type="scientific">Stegastes partitus</name>
    <name type="common">bicolor damselfish</name>
    <dbReference type="NCBI Taxonomy" id="144197"/>
    <lineage>
        <taxon>Eukaryota</taxon>
        <taxon>Metazoa</taxon>
        <taxon>Chordata</taxon>
        <taxon>Craniata</taxon>
        <taxon>Vertebrata</taxon>
        <taxon>Euteleostomi</taxon>
        <taxon>Actinopterygii</taxon>
        <taxon>Neopterygii</taxon>
        <taxon>Teleostei</taxon>
        <taxon>Neoteleostei</taxon>
        <taxon>Acanthomorphata</taxon>
        <taxon>Ovalentaria</taxon>
        <taxon>Pomacentridae</taxon>
        <taxon>Stegastes</taxon>
    </lineage>
</organism>
<dbReference type="InterPro" id="IPR012394">
    <property type="entry name" value="Aldehyde_DH_NAD(P)"/>
</dbReference>
<keyword evidence="6" id="KW-0276">Fatty acid metabolism</keyword>
<dbReference type="AlphaFoldDB" id="A0A3B5A7E5"/>
<dbReference type="GO" id="GO:0006081">
    <property type="term" value="P:aldehyde metabolic process"/>
    <property type="evidence" value="ECO:0007669"/>
    <property type="project" value="InterPro"/>
</dbReference>
<evidence type="ECO:0000256" key="22">
    <source>
        <dbReference type="ARBA" id="ARBA00048826"/>
    </source>
</evidence>
<protein>
    <recommendedName>
        <fullName evidence="13">Aldehyde dehydrogenase family 3 member A2</fullName>
        <ecNumber evidence="11">1.2.1.3</ecNumber>
        <ecNumber evidence="12">1.2.1.94</ecNumber>
    </recommendedName>
    <alternativeName>
        <fullName evidence="14">Fatty aldehyde dehydrogenase</fullName>
    </alternativeName>
</protein>
<dbReference type="InterPro" id="IPR016163">
    <property type="entry name" value="Ald_DH_C"/>
</dbReference>
<comment type="catalytic activity">
    <reaction evidence="22">
        <text>(2E)-hexadecenal + NAD(+) + H2O = (E)-hexadec-2-enoate + NADH + 2 H(+)</text>
        <dbReference type="Rhea" id="RHEA:36135"/>
        <dbReference type="ChEBI" id="CHEBI:15377"/>
        <dbReference type="ChEBI" id="CHEBI:15378"/>
        <dbReference type="ChEBI" id="CHEBI:17585"/>
        <dbReference type="ChEBI" id="CHEBI:57540"/>
        <dbReference type="ChEBI" id="CHEBI:57945"/>
        <dbReference type="ChEBI" id="CHEBI:72745"/>
    </reaction>
</comment>
<dbReference type="PANTHER" id="PTHR43570">
    <property type="entry name" value="ALDEHYDE DEHYDROGENASE"/>
    <property type="match status" value="1"/>
</dbReference>
<dbReference type="GO" id="GO:0004028">
    <property type="term" value="F:3-chloroallyl aldehyde dehydrogenase activity"/>
    <property type="evidence" value="ECO:0007669"/>
    <property type="project" value="TreeGrafter"/>
</dbReference>
<dbReference type="FunFam" id="3.40.309.10:FF:000034">
    <property type="entry name" value="Aldehyde dehydrogenase, dimeric NADP-preferring"/>
    <property type="match status" value="1"/>
</dbReference>
<evidence type="ECO:0000256" key="3">
    <source>
        <dbReference type="ARBA" id="ARBA00009986"/>
    </source>
</evidence>
<keyword evidence="10" id="KW-0472">Membrane</keyword>
<dbReference type="InterPro" id="IPR016161">
    <property type="entry name" value="Ald_DH/histidinol_DH"/>
</dbReference>
<keyword evidence="4" id="KW-0812">Transmembrane</keyword>
<dbReference type="InterPro" id="IPR015590">
    <property type="entry name" value="Aldehyde_DH_dom"/>
</dbReference>
<evidence type="ECO:0000256" key="7">
    <source>
        <dbReference type="ARBA" id="ARBA00022848"/>
    </source>
</evidence>
<evidence type="ECO:0000256" key="6">
    <source>
        <dbReference type="ARBA" id="ARBA00022832"/>
    </source>
</evidence>
<comment type="catalytic activity">
    <reaction evidence="25">
        <text>hexadecanoate + NADH + 2 H(+) = hexadecanal + NAD(+) + H2O</text>
        <dbReference type="Rhea" id="RHEA:33739"/>
        <dbReference type="ChEBI" id="CHEBI:7896"/>
        <dbReference type="ChEBI" id="CHEBI:15377"/>
        <dbReference type="ChEBI" id="CHEBI:15378"/>
        <dbReference type="ChEBI" id="CHEBI:17600"/>
        <dbReference type="ChEBI" id="CHEBI:57540"/>
        <dbReference type="ChEBI" id="CHEBI:57945"/>
    </reaction>
</comment>